<proteinExistence type="predicted"/>
<feature type="compositionally biased region" description="Polar residues" evidence="1">
    <location>
        <begin position="238"/>
        <end position="255"/>
    </location>
</feature>
<sequence>MGGLDRKSPLGFSGLRPRAAEDSKRNSVPASTPKSGRLDGNWEGELNPFKSLAPFSSASTSWEKGSGAPPASKERQRSCPHVFEGSLLVGVSAYSEHQSASAPPKPEVKVRSARHKASRIGKKKLHVVSTTLEPPQLAVDTSWSFAKNSYGSAQSSPNLSPRRPTSVHIRGSMSAGRVHGQREEASEARGSRTSASPEQEGDTLSRAHAPDTSALAAARAPSRPSTELSPVKEVNVGRTISMSTPCTPAHASTAQPMRAGTTERLLRGWGIKQRDPVRADPAEDKPEKGPNRTRRK</sequence>
<gene>
    <name evidence="2" type="ORF">CYMTET_30914</name>
</gene>
<evidence type="ECO:0000256" key="1">
    <source>
        <dbReference type="SAM" id="MobiDB-lite"/>
    </source>
</evidence>
<organism evidence="2 3">
    <name type="scientific">Cymbomonas tetramitiformis</name>
    <dbReference type="NCBI Taxonomy" id="36881"/>
    <lineage>
        <taxon>Eukaryota</taxon>
        <taxon>Viridiplantae</taxon>
        <taxon>Chlorophyta</taxon>
        <taxon>Pyramimonadophyceae</taxon>
        <taxon>Pyramimonadales</taxon>
        <taxon>Pyramimonadaceae</taxon>
        <taxon>Cymbomonas</taxon>
    </lineage>
</organism>
<evidence type="ECO:0000313" key="2">
    <source>
        <dbReference type="EMBL" id="KAK3260114.1"/>
    </source>
</evidence>
<feature type="region of interest" description="Disordered" evidence="1">
    <location>
        <begin position="148"/>
        <end position="296"/>
    </location>
</feature>
<accession>A0AAE0FI98</accession>
<dbReference type="AlphaFoldDB" id="A0AAE0FI98"/>
<dbReference type="EMBL" id="LGRX02018158">
    <property type="protein sequence ID" value="KAK3260114.1"/>
    <property type="molecule type" value="Genomic_DNA"/>
</dbReference>
<name>A0AAE0FI98_9CHLO</name>
<comment type="caution">
    <text evidence="2">The sequence shown here is derived from an EMBL/GenBank/DDBJ whole genome shotgun (WGS) entry which is preliminary data.</text>
</comment>
<reference evidence="2 3" key="1">
    <citation type="journal article" date="2015" name="Genome Biol. Evol.">
        <title>Comparative Genomics of a Bacterivorous Green Alga Reveals Evolutionary Causalities and Consequences of Phago-Mixotrophic Mode of Nutrition.</title>
        <authorList>
            <person name="Burns J.A."/>
            <person name="Paasch A."/>
            <person name="Narechania A."/>
            <person name="Kim E."/>
        </authorList>
    </citation>
    <scope>NUCLEOTIDE SEQUENCE [LARGE SCALE GENOMIC DNA]</scope>
    <source>
        <strain evidence="2 3">PLY_AMNH</strain>
    </source>
</reference>
<evidence type="ECO:0000313" key="3">
    <source>
        <dbReference type="Proteomes" id="UP001190700"/>
    </source>
</evidence>
<feature type="region of interest" description="Disordered" evidence="1">
    <location>
        <begin position="57"/>
        <end position="79"/>
    </location>
</feature>
<feature type="compositionally biased region" description="Polar residues" evidence="1">
    <location>
        <begin position="148"/>
        <end position="159"/>
    </location>
</feature>
<feature type="region of interest" description="Disordered" evidence="1">
    <location>
        <begin position="1"/>
        <end position="45"/>
    </location>
</feature>
<protein>
    <submittedName>
        <fullName evidence="2">Uncharacterized protein</fullName>
    </submittedName>
</protein>
<feature type="compositionally biased region" description="Basic and acidic residues" evidence="1">
    <location>
        <begin position="272"/>
        <end position="290"/>
    </location>
</feature>
<feature type="region of interest" description="Disordered" evidence="1">
    <location>
        <begin position="95"/>
        <end position="127"/>
    </location>
</feature>
<dbReference type="Proteomes" id="UP001190700">
    <property type="component" value="Unassembled WGS sequence"/>
</dbReference>
<feature type="compositionally biased region" description="Basic residues" evidence="1">
    <location>
        <begin position="111"/>
        <end position="126"/>
    </location>
</feature>
<feature type="compositionally biased region" description="Low complexity" evidence="1">
    <location>
        <begin position="210"/>
        <end position="226"/>
    </location>
</feature>
<keyword evidence="3" id="KW-1185">Reference proteome</keyword>
<feature type="compositionally biased region" description="Basic and acidic residues" evidence="1">
    <location>
        <begin position="180"/>
        <end position="190"/>
    </location>
</feature>